<protein>
    <submittedName>
        <fullName evidence="2">DUF2244 domain-containing protein</fullName>
    </submittedName>
</protein>
<dbReference type="EMBL" id="CP039852">
    <property type="protein sequence ID" value="QCZ93101.1"/>
    <property type="molecule type" value="Genomic_DNA"/>
</dbReference>
<evidence type="ECO:0000256" key="1">
    <source>
        <dbReference type="SAM" id="Phobius"/>
    </source>
</evidence>
<evidence type="ECO:0000313" key="2">
    <source>
        <dbReference type="EMBL" id="QCZ93101.1"/>
    </source>
</evidence>
<accession>A0A5B7YBY4</accession>
<dbReference type="InterPro" id="IPR019253">
    <property type="entry name" value="DUF2244_TM"/>
</dbReference>
<keyword evidence="1" id="KW-0812">Transmembrane</keyword>
<dbReference type="OrthoDB" id="7062615at2"/>
<keyword evidence="3" id="KW-1185">Reference proteome</keyword>
<feature type="transmembrane region" description="Helical" evidence="1">
    <location>
        <begin position="49"/>
        <end position="68"/>
    </location>
</feature>
<dbReference type="AlphaFoldDB" id="A0A5B7YBY4"/>
<dbReference type="Proteomes" id="UP000304912">
    <property type="component" value="Chromosome"/>
</dbReference>
<reference evidence="2 3" key="1">
    <citation type="submission" date="2019-04" db="EMBL/GenBank/DDBJ databases">
        <title>Salinimonas iocasae sp. nov., a halophilic bacterium isolated from the outer tube casing of tubeworms in Okinawa Trough.</title>
        <authorList>
            <person name="Zhang H."/>
            <person name="Wang H."/>
            <person name="Li C."/>
        </authorList>
    </citation>
    <scope>NUCLEOTIDE SEQUENCE [LARGE SCALE GENOMIC DNA]</scope>
    <source>
        <strain evidence="2 3">KX18D6</strain>
    </source>
</reference>
<keyword evidence="1" id="KW-1133">Transmembrane helix</keyword>
<sequence length="187" mass="22153">MPDYAKKINPVLGWQYINNFITLVILISEQDNIATIVLRPNRSINWRQVKLILLLLAIPVTIIAAGWWMAGIWIILPFAGFELLLLSVLMYRVNWQLYQQQVITISADTLVIEEGYHTLERYIFTRANCYISVTETQRHWQLPLVYLHHHSDEVALGHFLNLSERRDLKQILHDYGLKICRNRWWQD</sequence>
<dbReference type="Pfam" id="PF10003">
    <property type="entry name" value="DUF2244"/>
    <property type="match status" value="1"/>
</dbReference>
<gene>
    <name evidence="2" type="ORF">FBQ74_06185</name>
</gene>
<feature type="transmembrane region" description="Helical" evidence="1">
    <location>
        <begin position="74"/>
        <end position="91"/>
    </location>
</feature>
<proteinExistence type="predicted"/>
<evidence type="ECO:0000313" key="3">
    <source>
        <dbReference type="Proteomes" id="UP000304912"/>
    </source>
</evidence>
<organism evidence="2 3">
    <name type="scientific">Salinimonas iocasae</name>
    <dbReference type="NCBI Taxonomy" id="2572577"/>
    <lineage>
        <taxon>Bacteria</taxon>
        <taxon>Pseudomonadati</taxon>
        <taxon>Pseudomonadota</taxon>
        <taxon>Gammaproteobacteria</taxon>
        <taxon>Alteromonadales</taxon>
        <taxon>Alteromonadaceae</taxon>
        <taxon>Alteromonas/Salinimonas group</taxon>
        <taxon>Salinimonas</taxon>
    </lineage>
</organism>
<keyword evidence="1" id="KW-0472">Membrane</keyword>
<dbReference type="KEGG" id="salk:FBQ74_06185"/>
<name>A0A5B7YBY4_9ALTE</name>